<comment type="caution">
    <text evidence="1">The sequence shown here is derived from an EMBL/GenBank/DDBJ whole genome shotgun (WGS) entry which is preliminary data.</text>
</comment>
<sequence length="293" mass="30303">MGNANVSRGEHARAAFLRACRLDVETMKPGNVSIGSAGHGMTSAQFIASAGAAAAGLFTPGARVGARILDAVRRTFDAVGCNTNLGIVLLAAPLCAALESMEPDDSVDASRWHAQTQRVLADLDIDDARLAYRAIALANPGGLGDAPEQPVHAPPTVTLRAAMSLAADRDSIARQYENGFADIFGAGLDAAGAISSATEHRAMLDAFLTFLCGWPDSHIVRKLGASVAQSVTRDAAMHRADWRAAGRPAQFAALDAWDTGLKARGINPGTSADLAVATLFVALMARAASSSNA</sequence>
<keyword evidence="1" id="KW-0808">Transferase</keyword>
<name>A0A158BWG6_9BURK</name>
<protein>
    <submittedName>
        <fullName evidence="1">ATP:dephospho-CoA triphosphoribosyl transferase</fullName>
    </submittedName>
</protein>
<organism evidence="1 2">
    <name type="scientific">Caballeronia catudaia</name>
    <dbReference type="NCBI Taxonomy" id="1777136"/>
    <lineage>
        <taxon>Bacteria</taxon>
        <taxon>Pseudomonadati</taxon>
        <taxon>Pseudomonadota</taxon>
        <taxon>Betaproteobacteria</taxon>
        <taxon>Burkholderiales</taxon>
        <taxon>Burkholderiaceae</taxon>
        <taxon>Caballeronia</taxon>
    </lineage>
</organism>
<dbReference type="EMBL" id="FCOF02000018">
    <property type="protein sequence ID" value="SAK73607.1"/>
    <property type="molecule type" value="Genomic_DNA"/>
</dbReference>
<dbReference type="Proteomes" id="UP000054870">
    <property type="component" value="Unassembled WGS sequence"/>
</dbReference>
<reference evidence="1" key="1">
    <citation type="submission" date="2016-01" db="EMBL/GenBank/DDBJ databases">
        <authorList>
            <person name="Peeters C."/>
        </authorList>
    </citation>
    <scope>NUCLEOTIDE SEQUENCE [LARGE SCALE GENOMIC DNA]</scope>
    <source>
        <strain evidence="1">LMG 29318</strain>
    </source>
</reference>
<gene>
    <name evidence="1" type="ORF">AWB75_04044</name>
</gene>
<dbReference type="AlphaFoldDB" id="A0A158BWG6"/>
<dbReference type="InterPro" id="IPR002736">
    <property type="entry name" value="CitG"/>
</dbReference>
<proteinExistence type="predicted"/>
<accession>A0A158BWG6</accession>
<keyword evidence="2" id="KW-1185">Reference proteome</keyword>
<dbReference type="PANTHER" id="PTHR42280">
    <property type="entry name" value="CITG FAMILY PROTEIN"/>
    <property type="match status" value="1"/>
</dbReference>
<dbReference type="GO" id="GO:0005524">
    <property type="term" value="F:ATP binding"/>
    <property type="evidence" value="ECO:0007669"/>
    <property type="project" value="InterPro"/>
</dbReference>
<dbReference type="PANTHER" id="PTHR42280:SF1">
    <property type="entry name" value="CITG FAMILY PROTEIN"/>
    <property type="match status" value="1"/>
</dbReference>
<dbReference type="Gene3D" id="1.10.4200.10">
    <property type="entry name" value="Triphosphoribosyl-dephospho-CoA protein"/>
    <property type="match status" value="1"/>
</dbReference>
<dbReference type="OrthoDB" id="8525901at2"/>
<evidence type="ECO:0000313" key="2">
    <source>
        <dbReference type="Proteomes" id="UP000054870"/>
    </source>
</evidence>
<dbReference type="RefSeq" id="WP_061125852.1">
    <property type="nucleotide sequence ID" value="NZ_FCOF02000018.1"/>
</dbReference>
<dbReference type="GO" id="GO:0046917">
    <property type="term" value="F:triphosphoribosyl-dephospho-CoA synthase activity"/>
    <property type="evidence" value="ECO:0007669"/>
    <property type="project" value="InterPro"/>
</dbReference>
<evidence type="ECO:0000313" key="1">
    <source>
        <dbReference type="EMBL" id="SAK73607.1"/>
    </source>
</evidence>
<dbReference type="Pfam" id="PF01874">
    <property type="entry name" value="CitG"/>
    <property type="match status" value="1"/>
</dbReference>